<reference evidence="1" key="1">
    <citation type="submission" date="2007-07" db="EMBL/GenBank/DDBJ databases">
        <title>Phosphite oxidation in Desulfotignum phosphitoxidans.</title>
        <authorList>
            <person name="Simeonova D.D."/>
            <person name="Schink B."/>
        </authorList>
    </citation>
    <scope>NUCLEOTIDE SEQUENCE</scope>
    <source>
        <strain evidence="1">DSMZ 13687</strain>
    </source>
</reference>
<accession>A7UH57</accession>
<dbReference type="AlphaFoldDB" id="A7UH57"/>
<dbReference type="EMBL" id="EU069391">
    <property type="protein sequence ID" value="ABU54326.1"/>
    <property type="molecule type" value="Genomic_DNA"/>
</dbReference>
<name>A7UH57_9BACT</name>
<protein>
    <submittedName>
        <fullName evidence="1">Uncharacterized protein</fullName>
    </submittedName>
</protein>
<sequence>MSSFQIIAKNFLTGNRPNCSRHDRLPQCHQAPSCCPTRPDLTTNSQPL</sequence>
<organism evidence="1">
    <name type="scientific">Desulfotignum phosphitoxidans</name>
    <dbReference type="NCBI Taxonomy" id="190898"/>
    <lineage>
        <taxon>Bacteria</taxon>
        <taxon>Pseudomonadati</taxon>
        <taxon>Thermodesulfobacteriota</taxon>
        <taxon>Desulfobacteria</taxon>
        <taxon>Desulfobacterales</taxon>
        <taxon>Desulfobacteraceae</taxon>
        <taxon>Desulfotignum</taxon>
    </lineage>
</organism>
<proteinExistence type="predicted"/>
<evidence type="ECO:0000313" key="1">
    <source>
        <dbReference type="EMBL" id="ABU54326.1"/>
    </source>
</evidence>